<dbReference type="Proteomes" id="UP001589734">
    <property type="component" value="Unassembled WGS sequence"/>
</dbReference>
<accession>A0ABV6BMB6</accession>
<dbReference type="EMBL" id="JBHLYW010000007">
    <property type="protein sequence ID" value="MFC0076585.1"/>
    <property type="molecule type" value="Genomic_DNA"/>
</dbReference>
<comment type="caution">
    <text evidence="1">The sequence shown here is derived from an EMBL/GenBank/DDBJ whole genome shotgun (WGS) entry which is preliminary data.</text>
</comment>
<dbReference type="RefSeq" id="WP_379685638.1">
    <property type="nucleotide sequence ID" value="NZ_JBHLYW010000007.1"/>
</dbReference>
<sequence length="156" mass="18336">MEYLINYNNETTEQLVDMVHKMDGLPLKEMKIKDLVYHNGKPIYTGNGVYIFKSPVRYYYVGNCVARNFVERIPAHFDIRKSGWFNSLLKAIIKDEKKVKIEITDLLLESAASFAFENLNLILINFNEYNRTEINNLENILGKTLKPLNNRFNRLR</sequence>
<reference evidence="1 2" key="1">
    <citation type="submission" date="2024-09" db="EMBL/GenBank/DDBJ databases">
        <authorList>
            <person name="Sun Q."/>
            <person name="Mori K."/>
        </authorList>
    </citation>
    <scope>NUCLEOTIDE SEQUENCE [LARGE SCALE GENOMIC DNA]</scope>
    <source>
        <strain evidence="1 2">CGMCC 1.12926</strain>
    </source>
</reference>
<gene>
    <name evidence="1" type="ORF">ACFFLS_06020</name>
</gene>
<evidence type="ECO:0000313" key="2">
    <source>
        <dbReference type="Proteomes" id="UP001589734"/>
    </source>
</evidence>
<name>A0ABV6BMB6_9FLAO</name>
<protein>
    <recommendedName>
        <fullName evidence="3">GIY-YIG domain-containing protein</fullName>
    </recommendedName>
</protein>
<organism evidence="1 2">
    <name type="scientific">Flavobacterium procerum</name>
    <dbReference type="NCBI Taxonomy" id="1455569"/>
    <lineage>
        <taxon>Bacteria</taxon>
        <taxon>Pseudomonadati</taxon>
        <taxon>Bacteroidota</taxon>
        <taxon>Flavobacteriia</taxon>
        <taxon>Flavobacteriales</taxon>
        <taxon>Flavobacteriaceae</taxon>
        <taxon>Flavobacterium</taxon>
    </lineage>
</organism>
<evidence type="ECO:0008006" key="3">
    <source>
        <dbReference type="Google" id="ProtNLM"/>
    </source>
</evidence>
<evidence type="ECO:0000313" key="1">
    <source>
        <dbReference type="EMBL" id="MFC0076585.1"/>
    </source>
</evidence>
<proteinExistence type="predicted"/>
<keyword evidence="2" id="KW-1185">Reference proteome</keyword>